<evidence type="ECO:0000313" key="3">
    <source>
        <dbReference type="EMBL" id="QES52976.1"/>
    </source>
</evidence>
<feature type="domain" description="Methyltransferase" evidence="2">
    <location>
        <begin position="85"/>
        <end position="183"/>
    </location>
</feature>
<name>A0A5P2DD13_STRVZ</name>
<dbReference type="InterPro" id="IPR041698">
    <property type="entry name" value="Methyltransf_25"/>
</dbReference>
<feature type="region of interest" description="Disordered" evidence="1">
    <location>
        <begin position="1"/>
        <end position="45"/>
    </location>
</feature>
<dbReference type="RefSeq" id="WP_150255352.1">
    <property type="nucleotide sequence ID" value="NZ_CP029189.1"/>
</dbReference>
<dbReference type="Proteomes" id="UP000324101">
    <property type="component" value="Chromosome"/>
</dbReference>
<feature type="compositionally biased region" description="Low complexity" evidence="1">
    <location>
        <begin position="14"/>
        <end position="30"/>
    </location>
</feature>
<dbReference type="AlphaFoldDB" id="A0A5P2DD13"/>
<dbReference type="Pfam" id="PF13649">
    <property type="entry name" value="Methyltransf_25"/>
    <property type="match status" value="1"/>
</dbReference>
<protein>
    <submittedName>
        <fullName evidence="3">SAM-dependent methyltransferase</fullName>
    </submittedName>
</protein>
<dbReference type="InterPro" id="IPR050508">
    <property type="entry name" value="Methyltransf_Superfamily"/>
</dbReference>
<dbReference type="PANTHER" id="PTHR42912">
    <property type="entry name" value="METHYLTRANSFERASE"/>
    <property type="match status" value="1"/>
</dbReference>
<dbReference type="InterPro" id="IPR029063">
    <property type="entry name" value="SAM-dependent_MTases_sf"/>
</dbReference>
<dbReference type="GO" id="GO:0032259">
    <property type="term" value="P:methylation"/>
    <property type="evidence" value="ECO:0007669"/>
    <property type="project" value="UniProtKB-KW"/>
</dbReference>
<proteinExistence type="predicted"/>
<organism evidence="3 4">
    <name type="scientific">Streptomyces venezuelae</name>
    <dbReference type="NCBI Taxonomy" id="54571"/>
    <lineage>
        <taxon>Bacteria</taxon>
        <taxon>Bacillati</taxon>
        <taxon>Actinomycetota</taxon>
        <taxon>Actinomycetes</taxon>
        <taxon>Kitasatosporales</taxon>
        <taxon>Streptomycetaceae</taxon>
        <taxon>Streptomyces</taxon>
    </lineage>
</organism>
<dbReference type="SUPFAM" id="SSF53335">
    <property type="entry name" value="S-adenosyl-L-methionine-dependent methyltransferases"/>
    <property type="match status" value="1"/>
</dbReference>
<gene>
    <name evidence="3" type="ORF">DEJ51_00780</name>
</gene>
<dbReference type="CDD" id="cd02440">
    <property type="entry name" value="AdoMet_MTases"/>
    <property type="match status" value="1"/>
</dbReference>
<reference evidence="3 4" key="1">
    <citation type="submission" date="2018-05" db="EMBL/GenBank/DDBJ databases">
        <title>Streptomyces venezuelae.</title>
        <authorList>
            <person name="Kim W."/>
            <person name="Lee N."/>
            <person name="Cho B.-K."/>
        </authorList>
    </citation>
    <scope>NUCLEOTIDE SEQUENCE [LARGE SCALE GENOMIC DNA]</scope>
    <source>
        <strain evidence="3 4">ATCC 21018</strain>
    </source>
</reference>
<sequence>MTSSSETPGPLRQASAPAVPARPAVPAAPAGFRPGDTARPPRAFTPAAGRFAPTSFYDPVAALVRERLWRGLLAMHVAPRPEEVIVDVGCGTGSQALLLHDIEPAAHIVGIDPDPRILAVARRKARSTGAAVDWRQGMGDEVAELLGAGSADTAVSSLVLHQCPLPMKRAILAALHTVLRPGGRLVLADYGLQRTRLMRTAFRVVQFADGRADTQPNADGILPSLVTEAGFDRVREAEVVSTVTGSISVYVARRAGD</sequence>
<accession>A0A5P2DD13</accession>
<keyword evidence="3" id="KW-0808">Transferase</keyword>
<dbReference type="Gene3D" id="3.40.50.150">
    <property type="entry name" value="Vaccinia Virus protein VP39"/>
    <property type="match status" value="1"/>
</dbReference>
<keyword evidence="3" id="KW-0489">Methyltransferase</keyword>
<dbReference type="OrthoDB" id="9808140at2"/>
<evidence type="ECO:0000256" key="1">
    <source>
        <dbReference type="SAM" id="MobiDB-lite"/>
    </source>
</evidence>
<dbReference type="GO" id="GO:0008168">
    <property type="term" value="F:methyltransferase activity"/>
    <property type="evidence" value="ECO:0007669"/>
    <property type="project" value="UniProtKB-KW"/>
</dbReference>
<evidence type="ECO:0000259" key="2">
    <source>
        <dbReference type="Pfam" id="PF13649"/>
    </source>
</evidence>
<dbReference type="EMBL" id="CP029189">
    <property type="protein sequence ID" value="QES52976.1"/>
    <property type="molecule type" value="Genomic_DNA"/>
</dbReference>
<evidence type="ECO:0000313" key="4">
    <source>
        <dbReference type="Proteomes" id="UP000324101"/>
    </source>
</evidence>
<dbReference type="PANTHER" id="PTHR42912:SF80">
    <property type="entry name" value="METHYLTRANSFERASE DOMAIN-CONTAINING PROTEIN"/>
    <property type="match status" value="1"/>
</dbReference>